<name>A0A264VNQ2_PRORE</name>
<proteinExistence type="predicted"/>
<protein>
    <submittedName>
        <fullName evidence="1">Uncharacterized protein</fullName>
    </submittedName>
</protein>
<organism evidence="1 2">
    <name type="scientific">Providencia rettgeri</name>
    <dbReference type="NCBI Taxonomy" id="587"/>
    <lineage>
        <taxon>Bacteria</taxon>
        <taxon>Pseudomonadati</taxon>
        <taxon>Pseudomonadota</taxon>
        <taxon>Gammaproteobacteria</taxon>
        <taxon>Enterobacterales</taxon>
        <taxon>Morganellaceae</taxon>
        <taxon>Providencia</taxon>
    </lineage>
</organism>
<dbReference type="RefSeq" id="WP_094962643.1">
    <property type="nucleotide sequence ID" value="NZ_NOWC01000029.1"/>
</dbReference>
<accession>A0A264VNQ2</accession>
<sequence length="207" mass="22667">MTNQVIAPKFGPGVLPGKSQQCLQYTLDEIATLRRVAEAATQKNWKWFTSNSNARLSCVESGKDGDIISAFRAPDGVPCVSVSQEDMAFIETFNPAMIQRMLNSLEAKVLPAHLYGKDATRADLLANSELIDYCGVRIPDYGVGMDSQILAARGDELKVLHPDLAGWSATLIAEAEMYQAKHAQESQWVASLSLPDFIVYLAGFTPR</sequence>
<dbReference type="EMBL" id="NOWC01000029">
    <property type="protein sequence ID" value="OZS72909.1"/>
    <property type="molecule type" value="Genomic_DNA"/>
</dbReference>
<dbReference type="Proteomes" id="UP000216001">
    <property type="component" value="Unassembled WGS sequence"/>
</dbReference>
<gene>
    <name evidence="1" type="ORF">CHI95_19715</name>
</gene>
<comment type="caution">
    <text evidence="1">The sequence shown here is derived from an EMBL/GenBank/DDBJ whole genome shotgun (WGS) entry which is preliminary data.</text>
</comment>
<evidence type="ECO:0000313" key="1">
    <source>
        <dbReference type="EMBL" id="OZS72909.1"/>
    </source>
</evidence>
<evidence type="ECO:0000313" key="2">
    <source>
        <dbReference type="Proteomes" id="UP000216001"/>
    </source>
</evidence>
<reference evidence="1 2" key="1">
    <citation type="submission" date="2017-07" db="EMBL/GenBank/DDBJ databases">
        <title>blaIMP-27 on transferable plasmids in Proteus mirabilis and Providencia rettgeri.</title>
        <authorList>
            <person name="Potter R."/>
        </authorList>
    </citation>
    <scope>NUCLEOTIDE SEQUENCE [LARGE SCALE GENOMIC DNA]</scope>
    <source>
        <strain evidence="1 2">PR1</strain>
    </source>
</reference>
<dbReference type="AlphaFoldDB" id="A0A264VNQ2"/>